<dbReference type="VEuPathDB" id="VectorBase:ISCI021539"/>
<dbReference type="VEuPathDB" id="VectorBase:ISCW021539"/>
<evidence type="ECO:0000256" key="10">
    <source>
        <dbReference type="ARBA" id="ARBA00023201"/>
    </source>
</evidence>
<dbReference type="PROSITE" id="PS50283">
    <property type="entry name" value="NA_SOLUT_SYMP_3"/>
    <property type="match status" value="1"/>
</dbReference>
<dbReference type="EMBL" id="ABJB010302705">
    <property type="status" value="NOT_ANNOTATED_CDS"/>
    <property type="molecule type" value="Genomic_DNA"/>
</dbReference>
<dbReference type="InterPro" id="IPR051163">
    <property type="entry name" value="Sodium:Solute_Symporter_SSF"/>
</dbReference>
<reference evidence="14" key="2">
    <citation type="submission" date="2020-05" db="UniProtKB">
        <authorList>
            <consortium name="EnsemblMetazoa"/>
        </authorList>
    </citation>
    <scope>IDENTIFICATION</scope>
    <source>
        <strain evidence="14">wikel</strain>
    </source>
</reference>
<dbReference type="EMBL" id="ABJB010243316">
    <property type="status" value="NOT_ANNOTATED_CDS"/>
    <property type="molecule type" value="Genomic_DNA"/>
</dbReference>
<name>B7Q4I2_IXOSC</name>
<keyword evidence="10" id="KW-0739">Sodium transport</keyword>
<proteinExistence type="inferred from homology"/>
<evidence type="ECO:0000313" key="15">
    <source>
        <dbReference type="Proteomes" id="UP000001555"/>
    </source>
</evidence>
<dbReference type="HOGENOM" id="CLU_2461066_0_0_1"/>
<dbReference type="InterPro" id="IPR038377">
    <property type="entry name" value="Na/Glc_symporter_sf"/>
</dbReference>
<dbReference type="Pfam" id="PF00474">
    <property type="entry name" value="SSF"/>
    <property type="match status" value="1"/>
</dbReference>
<dbReference type="GO" id="GO:0006814">
    <property type="term" value="P:sodium ion transport"/>
    <property type="evidence" value="ECO:0007669"/>
    <property type="project" value="UniProtKB-KW"/>
</dbReference>
<dbReference type="GO" id="GO:0005886">
    <property type="term" value="C:plasma membrane"/>
    <property type="evidence" value="ECO:0007669"/>
    <property type="project" value="UniProtKB-SubCell"/>
</dbReference>
<protein>
    <submittedName>
        <fullName evidence="13 14">Uncharacterized protein</fullName>
    </submittedName>
</protein>
<keyword evidence="4" id="KW-1003">Cell membrane</keyword>
<dbReference type="Gene3D" id="1.20.1730.10">
    <property type="entry name" value="Sodium/glucose cotransporter"/>
    <property type="match status" value="1"/>
</dbReference>
<dbReference type="AlphaFoldDB" id="B7Q4I2"/>
<gene>
    <name evidence="14" type="primary">8035791</name>
    <name evidence="13" type="ORF">IscW_ISCW021539</name>
</gene>
<evidence type="ECO:0000256" key="2">
    <source>
        <dbReference type="ARBA" id="ARBA00006434"/>
    </source>
</evidence>
<comment type="subcellular location">
    <subcellularLocation>
        <location evidence="1">Cell membrane</location>
        <topology evidence="1">Multi-pass membrane protein</topology>
    </subcellularLocation>
</comment>
<dbReference type="InParanoid" id="B7Q4I2"/>
<keyword evidence="9 12" id="KW-0472">Membrane</keyword>
<dbReference type="PANTHER" id="PTHR42985:SF40">
    <property type="entry name" value="LD47995P-RELATED"/>
    <property type="match status" value="1"/>
</dbReference>
<dbReference type="EMBL" id="ABJB010288615">
    <property type="status" value="NOT_ANNOTATED_CDS"/>
    <property type="molecule type" value="Genomic_DNA"/>
</dbReference>
<evidence type="ECO:0000256" key="12">
    <source>
        <dbReference type="SAM" id="Phobius"/>
    </source>
</evidence>
<organism>
    <name type="scientific">Ixodes scapularis</name>
    <name type="common">Black-legged tick</name>
    <name type="synonym">Deer tick</name>
    <dbReference type="NCBI Taxonomy" id="6945"/>
    <lineage>
        <taxon>Eukaryota</taxon>
        <taxon>Metazoa</taxon>
        <taxon>Ecdysozoa</taxon>
        <taxon>Arthropoda</taxon>
        <taxon>Chelicerata</taxon>
        <taxon>Arachnida</taxon>
        <taxon>Acari</taxon>
        <taxon>Parasitiformes</taxon>
        <taxon>Ixodida</taxon>
        <taxon>Ixodoidea</taxon>
        <taxon>Ixodidae</taxon>
        <taxon>Ixodinae</taxon>
        <taxon>Ixodes</taxon>
    </lineage>
</organism>
<evidence type="ECO:0000256" key="6">
    <source>
        <dbReference type="ARBA" id="ARBA00022989"/>
    </source>
</evidence>
<feature type="transmembrane region" description="Helical" evidence="12">
    <location>
        <begin position="42"/>
        <end position="65"/>
    </location>
</feature>
<evidence type="ECO:0000313" key="13">
    <source>
        <dbReference type="EMBL" id="EEC13754.1"/>
    </source>
</evidence>
<dbReference type="EMBL" id="ABJB010753251">
    <property type="status" value="NOT_ANNOTATED_CDS"/>
    <property type="molecule type" value="Genomic_DNA"/>
</dbReference>
<keyword evidence="6 12" id="KW-1133">Transmembrane helix</keyword>
<feature type="non-terminal residue" evidence="13">
    <location>
        <position position="1"/>
    </location>
</feature>
<evidence type="ECO:0000256" key="3">
    <source>
        <dbReference type="ARBA" id="ARBA00022448"/>
    </source>
</evidence>
<dbReference type="EMBL" id="ABJB010956181">
    <property type="status" value="NOT_ANNOTATED_CDS"/>
    <property type="molecule type" value="Genomic_DNA"/>
</dbReference>
<dbReference type="PANTHER" id="PTHR42985">
    <property type="entry name" value="SODIUM-COUPLED MONOCARBOXYLATE TRANSPORTER"/>
    <property type="match status" value="1"/>
</dbReference>
<dbReference type="GO" id="GO:0022857">
    <property type="term" value="F:transmembrane transporter activity"/>
    <property type="evidence" value="ECO:0007669"/>
    <property type="project" value="InterPro"/>
</dbReference>
<sequence>YIKMRYGKHTALVACGIYFFLMQSNGAVSIFAASVAVSTIFQVRFLWCALAIGLTGTFYTALGGLRGVVWTDSMQAVLSILAPATVIVK</sequence>
<evidence type="ECO:0000256" key="11">
    <source>
        <dbReference type="RuleBase" id="RU362091"/>
    </source>
</evidence>
<evidence type="ECO:0000256" key="8">
    <source>
        <dbReference type="ARBA" id="ARBA00023065"/>
    </source>
</evidence>
<dbReference type="EnsemblMetazoa" id="ISCW021539-RA">
    <property type="protein sequence ID" value="ISCW021539-PA"/>
    <property type="gene ID" value="ISCW021539"/>
</dbReference>
<dbReference type="Proteomes" id="UP000001555">
    <property type="component" value="Unassembled WGS sequence"/>
</dbReference>
<dbReference type="PaxDb" id="6945-B7Q4I2"/>
<dbReference type="EMBL" id="DS855938">
    <property type="protein sequence ID" value="EEC13754.1"/>
    <property type="molecule type" value="Genomic_DNA"/>
</dbReference>
<evidence type="ECO:0000256" key="9">
    <source>
        <dbReference type="ARBA" id="ARBA00023136"/>
    </source>
</evidence>
<keyword evidence="3" id="KW-0813">Transport</keyword>
<evidence type="ECO:0000256" key="7">
    <source>
        <dbReference type="ARBA" id="ARBA00023053"/>
    </source>
</evidence>
<dbReference type="InterPro" id="IPR001734">
    <property type="entry name" value="Na/solute_symporter"/>
</dbReference>
<keyword evidence="15" id="KW-1185">Reference proteome</keyword>
<reference evidence="13 15" key="1">
    <citation type="submission" date="2008-03" db="EMBL/GenBank/DDBJ databases">
        <title>Annotation of Ixodes scapularis.</title>
        <authorList>
            <consortium name="Ixodes scapularis Genome Project Consortium"/>
            <person name="Caler E."/>
            <person name="Hannick L.I."/>
            <person name="Bidwell S."/>
            <person name="Joardar V."/>
            <person name="Thiagarajan M."/>
            <person name="Amedeo P."/>
            <person name="Galinsky K.J."/>
            <person name="Schobel S."/>
            <person name="Inman J."/>
            <person name="Hostetler J."/>
            <person name="Miller J."/>
            <person name="Hammond M."/>
            <person name="Megy K."/>
            <person name="Lawson D."/>
            <person name="Kodira C."/>
            <person name="Sutton G."/>
            <person name="Meyer J."/>
            <person name="Hill C.A."/>
            <person name="Birren B."/>
            <person name="Nene V."/>
            <person name="Collins F."/>
            <person name="Alarcon-Chaidez F."/>
            <person name="Wikel S."/>
            <person name="Strausberg R."/>
        </authorList>
    </citation>
    <scope>NUCLEOTIDE SEQUENCE [LARGE SCALE GENOMIC DNA]</scope>
    <source>
        <strain evidence="15">Wikel</strain>
        <strain evidence="13">Wikel colony</strain>
    </source>
</reference>
<keyword evidence="5 12" id="KW-0812">Transmembrane</keyword>
<evidence type="ECO:0000256" key="1">
    <source>
        <dbReference type="ARBA" id="ARBA00004651"/>
    </source>
</evidence>
<feature type="non-terminal residue" evidence="13">
    <location>
        <position position="89"/>
    </location>
</feature>
<evidence type="ECO:0000256" key="5">
    <source>
        <dbReference type="ARBA" id="ARBA00022692"/>
    </source>
</evidence>
<keyword evidence="8" id="KW-0406">Ion transport</keyword>
<keyword evidence="7" id="KW-0915">Sodium</keyword>
<accession>B7Q4I2</accession>
<evidence type="ECO:0000256" key="4">
    <source>
        <dbReference type="ARBA" id="ARBA00022475"/>
    </source>
</evidence>
<evidence type="ECO:0000313" key="14">
    <source>
        <dbReference type="EnsemblMetazoa" id="ISCW021539-PA"/>
    </source>
</evidence>
<dbReference type="EMBL" id="ABJB010652301">
    <property type="status" value="NOT_ANNOTATED_CDS"/>
    <property type="molecule type" value="Genomic_DNA"/>
</dbReference>
<comment type="similarity">
    <text evidence="2 11">Belongs to the sodium:solute symporter (SSF) (TC 2.A.21) family.</text>
</comment>